<keyword evidence="4 5" id="KW-0472">Membrane</keyword>
<feature type="transmembrane region" description="Helical" evidence="5">
    <location>
        <begin position="53"/>
        <end position="74"/>
    </location>
</feature>
<keyword evidence="2 5" id="KW-0812">Transmembrane</keyword>
<evidence type="ECO:0000256" key="4">
    <source>
        <dbReference type="ARBA" id="ARBA00023136"/>
    </source>
</evidence>
<evidence type="ECO:0000256" key="2">
    <source>
        <dbReference type="ARBA" id="ARBA00022692"/>
    </source>
</evidence>
<dbReference type="Pfam" id="PF08510">
    <property type="entry name" value="PIG-P"/>
    <property type="match status" value="1"/>
</dbReference>
<comment type="subcellular location">
    <subcellularLocation>
        <location evidence="1">Membrane</location>
        <topology evidence="1">Multi-pass membrane protein</topology>
    </subcellularLocation>
</comment>
<accession>A0ABR1B9M2</accession>
<dbReference type="InterPro" id="IPR052263">
    <property type="entry name" value="GPI_Anchor_Biosynth"/>
</dbReference>
<dbReference type="InterPro" id="IPR013717">
    <property type="entry name" value="PIG-P"/>
</dbReference>
<evidence type="ECO:0000256" key="5">
    <source>
        <dbReference type="SAM" id="Phobius"/>
    </source>
</evidence>
<evidence type="ECO:0000259" key="6">
    <source>
        <dbReference type="Pfam" id="PF08510"/>
    </source>
</evidence>
<protein>
    <recommendedName>
        <fullName evidence="6">PIG-P domain-containing protein</fullName>
    </recommendedName>
</protein>
<keyword evidence="8" id="KW-1185">Reference proteome</keyword>
<evidence type="ECO:0000256" key="1">
    <source>
        <dbReference type="ARBA" id="ARBA00004141"/>
    </source>
</evidence>
<feature type="domain" description="PIG-P" evidence="6">
    <location>
        <begin position="12"/>
        <end position="130"/>
    </location>
</feature>
<comment type="caution">
    <text evidence="7">The sequence shown here is derived from an EMBL/GenBank/DDBJ whole genome shotgun (WGS) entry which is preliminary data.</text>
</comment>
<keyword evidence="3 5" id="KW-1133">Transmembrane helix</keyword>
<organism evidence="7 8">
    <name type="scientific">Polyplax serrata</name>
    <name type="common">Common mouse louse</name>
    <dbReference type="NCBI Taxonomy" id="468196"/>
    <lineage>
        <taxon>Eukaryota</taxon>
        <taxon>Metazoa</taxon>
        <taxon>Ecdysozoa</taxon>
        <taxon>Arthropoda</taxon>
        <taxon>Hexapoda</taxon>
        <taxon>Insecta</taxon>
        <taxon>Pterygota</taxon>
        <taxon>Neoptera</taxon>
        <taxon>Paraneoptera</taxon>
        <taxon>Psocodea</taxon>
        <taxon>Troctomorpha</taxon>
        <taxon>Phthiraptera</taxon>
        <taxon>Anoplura</taxon>
        <taxon>Polyplacidae</taxon>
        <taxon>Polyplax</taxon>
    </lineage>
</organism>
<feature type="transmembrane region" description="Helical" evidence="5">
    <location>
        <begin position="12"/>
        <end position="33"/>
    </location>
</feature>
<name>A0ABR1B9M2_POLSC</name>
<sequence length="166" mass="18372">MGEHTPAPTPSRGVYGFALYLICLCGLVVYTVWAAVPDCVLHSLGISYYPQKYWAIALPVYCMMALAVFAFFIYPSINLLLTPALDDMKVVTDSHAMFRECDKNATLLHCGGGEESNVHGIPPASDIQISHDMFRRSFNLRLGHRLEPTQCRDPPPPINATCNVLT</sequence>
<gene>
    <name evidence="7" type="ORF">RUM44_011844</name>
</gene>
<evidence type="ECO:0000313" key="7">
    <source>
        <dbReference type="EMBL" id="KAK6640158.1"/>
    </source>
</evidence>
<dbReference type="PANTHER" id="PTHR46346:SF1">
    <property type="entry name" value="PHOSPHATIDYLINOSITOL N-ACETYLGLUCOSAMINYLTRANSFERASE SUBUNIT P"/>
    <property type="match status" value="1"/>
</dbReference>
<evidence type="ECO:0000313" key="8">
    <source>
        <dbReference type="Proteomes" id="UP001359485"/>
    </source>
</evidence>
<evidence type="ECO:0000256" key="3">
    <source>
        <dbReference type="ARBA" id="ARBA00022989"/>
    </source>
</evidence>
<dbReference type="PANTHER" id="PTHR46346">
    <property type="entry name" value="PHOSPHATIDYLINOSITOL N-ACETYLGLUCOSAMINYLTRANSFERASE SUBUNIT P"/>
    <property type="match status" value="1"/>
</dbReference>
<proteinExistence type="predicted"/>
<dbReference type="Proteomes" id="UP001359485">
    <property type="component" value="Unassembled WGS sequence"/>
</dbReference>
<reference evidence="7 8" key="1">
    <citation type="submission" date="2023-09" db="EMBL/GenBank/DDBJ databases">
        <title>Genomes of two closely related lineages of the louse Polyplax serrata with different host specificities.</title>
        <authorList>
            <person name="Martinu J."/>
            <person name="Tarabai H."/>
            <person name="Stefka J."/>
            <person name="Hypsa V."/>
        </authorList>
    </citation>
    <scope>NUCLEOTIDE SEQUENCE [LARGE SCALE GENOMIC DNA]</scope>
    <source>
        <strain evidence="7">98ZLc_SE</strain>
    </source>
</reference>
<dbReference type="EMBL" id="JAWJWF010000001">
    <property type="protein sequence ID" value="KAK6640158.1"/>
    <property type="molecule type" value="Genomic_DNA"/>
</dbReference>